<dbReference type="EMBL" id="LVLJ01000203">
    <property type="protein sequence ID" value="OAE35317.1"/>
    <property type="molecule type" value="Genomic_DNA"/>
</dbReference>
<evidence type="ECO:0000313" key="2">
    <source>
        <dbReference type="EMBL" id="OAE35317.1"/>
    </source>
</evidence>
<evidence type="ECO:0000256" key="1">
    <source>
        <dbReference type="SAM" id="MobiDB-lite"/>
    </source>
</evidence>
<organism evidence="2 3">
    <name type="scientific">Marchantia polymorpha subsp. ruderalis</name>
    <dbReference type="NCBI Taxonomy" id="1480154"/>
    <lineage>
        <taxon>Eukaryota</taxon>
        <taxon>Viridiplantae</taxon>
        <taxon>Streptophyta</taxon>
        <taxon>Embryophyta</taxon>
        <taxon>Marchantiophyta</taxon>
        <taxon>Marchantiopsida</taxon>
        <taxon>Marchantiidae</taxon>
        <taxon>Marchantiales</taxon>
        <taxon>Marchantiaceae</taxon>
        <taxon>Marchantia</taxon>
    </lineage>
</organism>
<reference evidence="2" key="1">
    <citation type="submission" date="2016-03" db="EMBL/GenBank/DDBJ databases">
        <title>Mechanisms controlling the formation of the plant cell surface in tip-growing cells are functionally conserved among land plants.</title>
        <authorList>
            <person name="Honkanen S."/>
            <person name="Jones V.A."/>
            <person name="Morieri G."/>
            <person name="Champion C."/>
            <person name="Hetherington A.J."/>
            <person name="Kelly S."/>
            <person name="Saint-Marcoux D."/>
            <person name="Proust H."/>
            <person name="Prescott H."/>
            <person name="Dolan L."/>
        </authorList>
    </citation>
    <scope>NUCLEOTIDE SEQUENCE [LARGE SCALE GENOMIC DNA]</scope>
    <source>
        <tissue evidence="2">Whole gametophyte</tissue>
    </source>
</reference>
<sequence>MGRAKVARNSPSSEEDVSAKILGRSTELPAPKARVPSKEARRPSGHRGRHAATAGMLAMERCLPSEQVPFDDSPSGQGPSAKTPSAQKPMEQIVAGKYRNVETRVPLAQAPSTVAVRAGVAGPHGESDVGQGDESRVDGLELEVSVVGVAPQFLAGSVFLIVEAAEDGNSVAG</sequence>
<proteinExistence type="predicted"/>
<feature type="compositionally biased region" description="Polar residues" evidence="1">
    <location>
        <begin position="74"/>
        <end position="86"/>
    </location>
</feature>
<accession>A0A176WQC8</accession>
<dbReference type="AlphaFoldDB" id="A0A176WQC8"/>
<evidence type="ECO:0000313" key="3">
    <source>
        <dbReference type="Proteomes" id="UP000077202"/>
    </source>
</evidence>
<protein>
    <submittedName>
        <fullName evidence="2">Uncharacterized protein</fullName>
    </submittedName>
</protein>
<keyword evidence="3" id="KW-1185">Reference proteome</keyword>
<dbReference type="Proteomes" id="UP000077202">
    <property type="component" value="Unassembled WGS sequence"/>
</dbReference>
<name>A0A176WQC8_MARPO</name>
<feature type="region of interest" description="Disordered" evidence="1">
    <location>
        <begin position="1"/>
        <end position="90"/>
    </location>
</feature>
<gene>
    <name evidence="2" type="ORF">AXG93_392s1660</name>
</gene>
<comment type="caution">
    <text evidence="2">The sequence shown here is derived from an EMBL/GenBank/DDBJ whole genome shotgun (WGS) entry which is preliminary data.</text>
</comment>